<name>A0AAW2WBE2_9LAMI</name>
<comment type="caution">
    <text evidence="2">The sequence shown here is derived from an EMBL/GenBank/DDBJ whole genome shotgun (WGS) entry which is preliminary data.</text>
</comment>
<accession>A0AAW2WBE2</accession>
<protein>
    <submittedName>
        <fullName evidence="2">Protein ENHANCEDSUSCEPTIBILITY 1</fullName>
    </submittedName>
</protein>
<dbReference type="PANTHER" id="PTHR31896:SF43">
    <property type="entry name" value="PROTEIN ENHANCED PSEUDOMONAS SUSCEPTIBILITY 1"/>
    <property type="match status" value="1"/>
</dbReference>
<dbReference type="AlphaFoldDB" id="A0AAW2WBE2"/>
<gene>
    <name evidence="2" type="ORF">Slati_2377300</name>
</gene>
<evidence type="ECO:0000256" key="1">
    <source>
        <dbReference type="ARBA" id="ARBA00022679"/>
    </source>
</evidence>
<keyword evidence="1" id="KW-0808">Transferase</keyword>
<dbReference type="InterPro" id="IPR023213">
    <property type="entry name" value="CAT-like_dom_sf"/>
</dbReference>
<evidence type="ECO:0000313" key="2">
    <source>
        <dbReference type="EMBL" id="KAL0438943.1"/>
    </source>
</evidence>
<reference evidence="2" key="2">
    <citation type="journal article" date="2024" name="Plant">
        <title>Genomic evolution and insights into agronomic trait innovations of Sesamum species.</title>
        <authorList>
            <person name="Miao H."/>
            <person name="Wang L."/>
            <person name="Qu L."/>
            <person name="Liu H."/>
            <person name="Sun Y."/>
            <person name="Le M."/>
            <person name="Wang Q."/>
            <person name="Wei S."/>
            <person name="Zheng Y."/>
            <person name="Lin W."/>
            <person name="Duan Y."/>
            <person name="Cao H."/>
            <person name="Xiong S."/>
            <person name="Wang X."/>
            <person name="Wei L."/>
            <person name="Li C."/>
            <person name="Ma Q."/>
            <person name="Ju M."/>
            <person name="Zhao R."/>
            <person name="Li G."/>
            <person name="Mu C."/>
            <person name="Tian Q."/>
            <person name="Mei H."/>
            <person name="Zhang T."/>
            <person name="Gao T."/>
            <person name="Zhang H."/>
        </authorList>
    </citation>
    <scope>NUCLEOTIDE SEQUENCE</scope>
    <source>
        <strain evidence="2">KEN1</strain>
    </source>
</reference>
<dbReference type="InterPro" id="IPR051283">
    <property type="entry name" value="Sec_Metabolite_Acyltrans"/>
</dbReference>
<dbReference type="GO" id="GO:0016740">
    <property type="term" value="F:transferase activity"/>
    <property type="evidence" value="ECO:0007669"/>
    <property type="project" value="UniProtKB-KW"/>
</dbReference>
<dbReference type="EMBL" id="JACGWN010000008">
    <property type="protein sequence ID" value="KAL0438943.1"/>
    <property type="molecule type" value="Genomic_DNA"/>
</dbReference>
<reference evidence="2" key="1">
    <citation type="submission" date="2020-06" db="EMBL/GenBank/DDBJ databases">
        <authorList>
            <person name="Li T."/>
            <person name="Hu X."/>
            <person name="Zhang T."/>
            <person name="Song X."/>
            <person name="Zhang H."/>
            <person name="Dai N."/>
            <person name="Sheng W."/>
            <person name="Hou X."/>
            <person name="Wei L."/>
        </authorList>
    </citation>
    <scope>NUCLEOTIDE SEQUENCE</scope>
    <source>
        <strain evidence="2">KEN1</strain>
        <tissue evidence="2">Leaf</tissue>
    </source>
</reference>
<dbReference type="Pfam" id="PF02458">
    <property type="entry name" value="Transferase"/>
    <property type="match status" value="1"/>
</dbReference>
<proteinExistence type="predicted"/>
<dbReference type="PANTHER" id="PTHR31896">
    <property type="entry name" value="FAMILY REGULATORY PROTEIN, PUTATIVE (AFU_ORTHOLOGUE AFUA_3G14730)-RELATED"/>
    <property type="match status" value="1"/>
</dbReference>
<dbReference type="Gene3D" id="3.30.559.10">
    <property type="entry name" value="Chloramphenicol acetyltransferase-like domain"/>
    <property type="match status" value="2"/>
</dbReference>
<sequence length="477" mass="53319">MHERMSRHQTPEIRILSTSTINAVPRTESNVPINLTPWDLELLFLQYSQKGLLFLKPNPQQEASILSKTNTTSLIHHLKASLERTLHFFSPLVGRLATANSDDGSATCFFIDCDNNEKGALFIHATALDTNLTVADILDSSTYVPEIVPSFFPLTGTRNHDGVSQPLLAVQVTELVDGLFIGCSINHLLVDATSFWHFFNSWAEISRGENLVHDPISKLPILNRDQLTLDLVGSGDIKIYDEYLILDKVSAAHESPCLLRDRVFHFTKESVAKLKARANQEVVECKGQISSLQAVIAHVWRSIVRCRSAMNSGTQETTFEIPIGARQRLNPPLPEEYFGNSVFPGIVTVEARNILENGLGWTAGQINKMVASANRPDKVKEFYNSWIKKPNFLQFDGLPRNHFILINSPRFDVYGNDFGWGKPVAARSGRANSFDGRITIYGGIEKGSLEIEACLFPETLSALVKDAEFMEYVRPDF</sequence>
<organism evidence="2">
    <name type="scientific">Sesamum latifolium</name>
    <dbReference type="NCBI Taxonomy" id="2727402"/>
    <lineage>
        <taxon>Eukaryota</taxon>
        <taxon>Viridiplantae</taxon>
        <taxon>Streptophyta</taxon>
        <taxon>Embryophyta</taxon>
        <taxon>Tracheophyta</taxon>
        <taxon>Spermatophyta</taxon>
        <taxon>Magnoliopsida</taxon>
        <taxon>eudicotyledons</taxon>
        <taxon>Gunneridae</taxon>
        <taxon>Pentapetalae</taxon>
        <taxon>asterids</taxon>
        <taxon>lamiids</taxon>
        <taxon>Lamiales</taxon>
        <taxon>Pedaliaceae</taxon>
        <taxon>Sesamum</taxon>
    </lineage>
</organism>